<protein>
    <submittedName>
        <fullName evidence="1">DUF711 family protein</fullName>
    </submittedName>
</protein>
<dbReference type="EMBL" id="DTLS01000071">
    <property type="protein sequence ID" value="HGZ60065.1"/>
    <property type="molecule type" value="Genomic_DNA"/>
</dbReference>
<dbReference type="Gene3D" id="3.20.70.20">
    <property type="match status" value="1"/>
</dbReference>
<dbReference type="PANTHER" id="PTHR37560">
    <property type="entry name" value="UPF0210 PROTEIN SPR0218"/>
    <property type="match status" value="1"/>
</dbReference>
<proteinExistence type="predicted"/>
<comment type="caution">
    <text evidence="1">The sequence shown here is derived from an EMBL/GenBank/DDBJ whole genome shotgun (WGS) entry which is preliminary data.</text>
</comment>
<name>A0A7J3SLD8_9CREN</name>
<gene>
    <name evidence="1" type="ORF">ENW83_02510</name>
</gene>
<sequence>MKIRALTLYTLPEKDATKNYDNWAEEKIGFLLDAAKKVETETGIEVWSKRISTNLSPDTIKEVAPVFSKNQEVKAMIYQEALSKLQLNILSEIVRNGMYASIIAGREENLMKAAILIEKISMDNYSYATRFAIEMSGKKFETAYFPLAVHREAGPDRLAIALLYPNDVLESRGSLTEALSHVLEKAYANLKPFIKNGIGGVKVTGIDYSISPWMEESVAGLLQDKGKCQLERLGCLDEVRKVNYTISKFAKEKSGIGFNKVMLPLAEDSELIRLAKEGKIELRDFLLYSTVCVAGIDMIALDISIKDLFSLLKSAYAIARTKQRPYGVRLIKAKKGEKTIRLEGFSEIPVLSFT</sequence>
<accession>A0A7J3SLD8</accession>
<dbReference type="SUPFAM" id="SSF51998">
    <property type="entry name" value="PFL-like glycyl radical enzymes"/>
    <property type="match status" value="1"/>
</dbReference>
<dbReference type="PANTHER" id="PTHR37560:SF2">
    <property type="entry name" value="DUF711 DOMAIN-CONTAINING PROTEIN"/>
    <property type="match status" value="1"/>
</dbReference>
<organism evidence="1">
    <name type="scientific">Fervidicoccus fontis</name>
    <dbReference type="NCBI Taxonomy" id="683846"/>
    <lineage>
        <taxon>Archaea</taxon>
        <taxon>Thermoproteota</taxon>
        <taxon>Thermoprotei</taxon>
        <taxon>Fervidicoccales</taxon>
        <taxon>Fervidicoccaceae</taxon>
        <taxon>Fervidicoccus</taxon>
    </lineage>
</organism>
<reference evidence="1" key="1">
    <citation type="journal article" date="2020" name="mSystems">
        <title>Genome- and Community-Level Interaction Insights into Carbon Utilization and Element Cycling Functions of Hydrothermarchaeota in Hydrothermal Sediment.</title>
        <authorList>
            <person name="Zhou Z."/>
            <person name="Liu Y."/>
            <person name="Xu W."/>
            <person name="Pan J."/>
            <person name="Luo Z.H."/>
            <person name="Li M."/>
        </authorList>
    </citation>
    <scope>NUCLEOTIDE SEQUENCE [LARGE SCALE GENOMIC DNA]</scope>
    <source>
        <strain evidence="1">SpSt-885</strain>
    </source>
</reference>
<dbReference type="InterPro" id="IPR007841">
    <property type="entry name" value="UPF0210"/>
</dbReference>
<dbReference type="AlphaFoldDB" id="A0A7J3SLD8"/>
<evidence type="ECO:0000313" key="1">
    <source>
        <dbReference type="EMBL" id="HGZ60065.1"/>
    </source>
</evidence>
<dbReference type="Pfam" id="PF05167">
    <property type="entry name" value="DUF711"/>
    <property type="match status" value="1"/>
</dbReference>